<dbReference type="Proteomes" id="UP000681720">
    <property type="component" value="Unassembled WGS sequence"/>
</dbReference>
<evidence type="ECO:0000313" key="1">
    <source>
        <dbReference type="EMBL" id="CAF4368728.1"/>
    </source>
</evidence>
<protein>
    <submittedName>
        <fullName evidence="2">Uncharacterized protein</fullName>
    </submittedName>
</protein>
<dbReference type="GO" id="GO:0045892">
    <property type="term" value="P:negative regulation of DNA-templated transcription"/>
    <property type="evidence" value="ECO:0007669"/>
    <property type="project" value="InterPro"/>
</dbReference>
<dbReference type="GO" id="GO:0005634">
    <property type="term" value="C:nucleus"/>
    <property type="evidence" value="ECO:0007669"/>
    <property type="project" value="InterPro"/>
</dbReference>
<organism evidence="2 5">
    <name type="scientific">Rotaria magnacalcarata</name>
    <dbReference type="NCBI Taxonomy" id="392030"/>
    <lineage>
        <taxon>Eukaryota</taxon>
        <taxon>Metazoa</taxon>
        <taxon>Spiralia</taxon>
        <taxon>Gnathifera</taxon>
        <taxon>Rotifera</taxon>
        <taxon>Eurotatoria</taxon>
        <taxon>Bdelloidea</taxon>
        <taxon>Philodinida</taxon>
        <taxon>Philodinidae</taxon>
        <taxon>Rotaria</taxon>
    </lineage>
</organism>
<dbReference type="InterPro" id="IPR006942">
    <property type="entry name" value="TH1"/>
</dbReference>
<comment type="caution">
    <text evidence="2">The sequence shown here is derived from an EMBL/GenBank/DDBJ whole genome shotgun (WGS) entry which is preliminary data.</text>
</comment>
<sequence length="63" mass="7530">VLRWIEFRIFDPSYFKLDQGTTPVHLIIIDEIVSLHFLLHQKAFELLVRFFEATFAELDTLVH</sequence>
<feature type="non-terminal residue" evidence="2">
    <location>
        <position position="63"/>
    </location>
</feature>
<gene>
    <name evidence="1" type="ORF">BYL167_LOCUS30225</name>
    <name evidence="2" type="ORF">BYL167_LOCUS30268</name>
    <name evidence="3" type="ORF">GIL414_LOCUS34604</name>
    <name evidence="4" type="ORF">GIL414_LOCUS34685</name>
</gene>
<dbReference type="Pfam" id="PF04858">
    <property type="entry name" value="TH1"/>
    <property type="match status" value="1"/>
</dbReference>
<dbReference type="AlphaFoldDB" id="A0A8S2V6N3"/>
<dbReference type="EMBL" id="CAJOBH010048801">
    <property type="protein sequence ID" value="CAF4368728.1"/>
    <property type="molecule type" value="Genomic_DNA"/>
</dbReference>
<dbReference type="Proteomes" id="UP000681967">
    <property type="component" value="Unassembled WGS sequence"/>
</dbReference>
<proteinExistence type="predicted"/>
<dbReference type="EMBL" id="CAJOBJ010080473">
    <property type="protein sequence ID" value="CAF4498694.1"/>
    <property type="molecule type" value="Genomic_DNA"/>
</dbReference>
<reference evidence="2" key="1">
    <citation type="submission" date="2021-02" db="EMBL/GenBank/DDBJ databases">
        <authorList>
            <person name="Nowell W R."/>
        </authorList>
    </citation>
    <scope>NUCLEOTIDE SEQUENCE</scope>
</reference>
<dbReference type="EMBL" id="CAJOBH010049000">
    <property type="protein sequence ID" value="CAF4369734.1"/>
    <property type="molecule type" value="Genomic_DNA"/>
</dbReference>
<dbReference type="EMBL" id="CAJOBJ010080861">
    <property type="protein sequence ID" value="CAF4500355.1"/>
    <property type="molecule type" value="Genomic_DNA"/>
</dbReference>
<feature type="non-terminal residue" evidence="2">
    <location>
        <position position="1"/>
    </location>
</feature>
<evidence type="ECO:0000313" key="4">
    <source>
        <dbReference type="EMBL" id="CAF4500355.1"/>
    </source>
</evidence>
<evidence type="ECO:0000313" key="2">
    <source>
        <dbReference type="EMBL" id="CAF4369734.1"/>
    </source>
</evidence>
<evidence type="ECO:0000313" key="3">
    <source>
        <dbReference type="EMBL" id="CAF4498694.1"/>
    </source>
</evidence>
<accession>A0A8S2V6N3</accession>
<name>A0A8S2V6N3_9BILA</name>
<evidence type="ECO:0000313" key="5">
    <source>
        <dbReference type="Proteomes" id="UP000681967"/>
    </source>
</evidence>